<organism evidence="1 2">
    <name type="scientific">Aliiruegeria haliotis</name>
    <dbReference type="NCBI Taxonomy" id="1280846"/>
    <lineage>
        <taxon>Bacteria</taxon>
        <taxon>Pseudomonadati</taxon>
        <taxon>Pseudomonadota</taxon>
        <taxon>Alphaproteobacteria</taxon>
        <taxon>Rhodobacterales</taxon>
        <taxon>Roseobacteraceae</taxon>
        <taxon>Aliiruegeria</taxon>
    </lineage>
</organism>
<dbReference type="RefSeq" id="WP_106208242.1">
    <property type="nucleotide sequence ID" value="NZ_PVTD01000018.1"/>
</dbReference>
<dbReference type="OrthoDB" id="7206991at2"/>
<accession>A0A2T0RF43</accession>
<name>A0A2T0RF43_9RHOB</name>
<gene>
    <name evidence="1" type="ORF">CLV78_1182</name>
</gene>
<dbReference type="Proteomes" id="UP000239480">
    <property type="component" value="Unassembled WGS sequence"/>
</dbReference>
<evidence type="ECO:0000313" key="1">
    <source>
        <dbReference type="EMBL" id="PRY19759.1"/>
    </source>
</evidence>
<dbReference type="Pfam" id="PF11994">
    <property type="entry name" value="DUF3489"/>
    <property type="match status" value="1"/>
</dbReference>
<dbReference type="InterPro" id="IPR021880">
    <property type="entry name" value="DUF3489"/>
</dbReference>
<reference evidence="1 2" key="1">
    <citation type="submission" date="2018-03" db="EMBL/GenBank/DDBJ databases">
        <title>Genomic Encyclopedia of Archaeal and Bacterial Type Strains, Phase II (KMG-II): from individual species to whole genera.</title>
        <authorList>
            <person name="Goeker M."/>
        </authorList>
    </citation>
    <scope>NUCLEOTIDE SEQUENCE [LARGE SCALE GENOMIC DNA]</scope>
    <source>
        <strain evidence="1 2">DSM 29328</strain>
    </source>
</reference>
<dbReference type="AlphaFoldDB" id="A0A2T0RF43"/>
<proteinExistence type="predicted"/>
<sequence>MSELTDTQIRILELAAARNDALAMPLPKGLHGAAAKKAVTRIMELGFLEEVDANITRGETLWRETGDGHGLTLIATEAGLAAVELSPAEIRTRLDRRNPEPLETGPSVPRAGTKQAGLIEMLSAPGGATIAEISEATGWQAHSVRGAISGTLRKKLGLTVEATAEPERGRVYRIAGS</sequence>
<keyword evidence="2" id="KW-1185">Reference proteome</keyword>
<dbReference type="EMBL" id="PVTD01000018">
    <property type="protein sequence ID" value="PRY19759.1"/>
    <property type="molecule type" value="Genomic_DNA"/>
</dbReference>
<evidence type="ECO:0000313" key="2">
    <source>
        <dbReference type="Proteomes" id="UP000239480"/>
    </source>
</evidence>
<comment type="caution">
    <text evidence="1">The sequence shown here is derived from an EMBL/GenBank/DDBJ whole genome shotgun (WGS) entry which is preliminary data.</text>
</comment>
<protein>
    <submittedName>
        <fullName evidence="1">Uncharacterized protein DUF3489</fullName>
    </submittedName>
</protein>